<reference evidence="1 2" key="1">
    <citation type="submission" date="2019-05" db="EMBL/GenBank/DDBJ databases">
        <title>Another draft genome of Portunus trituberculatus and its Hox gene families provides insights of decapod evolution.</title>
        <authorList>
            <person name="Jeong J.-H."/>
            <person name="Song I."/>
            <person name="Kim S."/>
            <person name="Choi T."/>
            <person name="Kim D."/>
            <person name="Ryu S."/>
            <person name="Kim W."/>
        </authorList>
    </citation>
    <scope>NUCLEOTIDE SEQUENCE [LARGE SCALE GENOMIC DNA]</scope>
    <source>
        <tissue evidence="1">Muscle</tissue>
    </source>
</reference>
<dbReference type="EMBL" id="VSRR010000078">
    <property type="protein sequence ID" value="MPC09634.1"/>
    <property type="molecule type" value="Genomic_DNA"/>
</dbReference>
<evidence type="ECO:0000313" key="1">
    <source>
        <dbReference type="EMBL" id="MPC09634.1"/>
    </source>
</evidence>
<evidence type="ECO:0000313" key="2">
    <source>
        <dbReference type="Proteomes" id="UP000324222"/>
    </source>
</evidence>
<accession>A0A5B7CLS0</accession>
<protein>
    <submittedName>
        <fullName evidence="1">Uncharacterized protein</fullName>
    </submittedName>
</protein>
<comment type="caution">
    <text evidence="1">The sequence shown here is derived from an EMBL/GenBank/DDBJ whole genome shotgun (WGS) entry which is preliminary data.</text>
</comment>
<name>A0A5B7CLS0_PORTR</name>
<gene>
    <name evidence="1" type="ORF">E2C01_002251</name>
</gene>
<dbReference type="AlphaFoldDB" id="A0A5B7CLS0"/>
<dbReference type="Proteomes" id="UP000324222">
    <property type="component" value="Unassembled WGS sequence"/>
</dbReference>
<proteinExistence type="predicted"/>
<sequence>MMITNQRLPGQPHLSLCHALDRFVDTTPKAARQTGHWSQLLHTTLVGCHTLPPDTSRSTTSPR</sequence>
<keyword evidence="2" id="KW-1185">Reference proteome</keyword>
<organism evidence="1 2">
    <name type="scientific">Portunus trituberculatus</name>
    <name type="common">Swimming crab</name>
    <name type="synonym">Neptunus trituberculatus</name>
    <dbReference type="NCBI Taxonomy" id="210409"/>
    <lineage>
        <taxon>Eukaryota</taxon>
        <taxon>Metazoa</taxon>
        <taxon>Ecdysozoa</taxon>
        <taxon>Arthropoda</taxon>
        <taxon>Crustacea</taxon>
        <taxon>Multicrustacea</taxon>
        <taxon>Malacostraca</taxon>
        <taxon>Eumalacostraca</taxon>
        <taxon>Eucarida</taxon>
        <taxon>Decapoda</taxon>
        <taxon>Pleocyemata</taxon>
        <taxon>Brachyura</taxon>
        <taxon>Eubrachyura</taxon>
        <taxon>Portunoidea</taxon>
        <taxon>Portunidae</taxon>
        <taxon>Portuninae</taxon>
        <taxon>Portunus</taxon>
    </lineage>
</organism>